<dbReference type="RefSeq" id="WP_028381688.1">
    <property type="nucleotide sequence ID" value="NZ_CAAAIT010000007.1"/>
</dbReference>
<name>A0ABY6T254_9GAMM</name>
<dbReference type="EMBL" id="LR134173">
    <property type="protein sequence ID" value="VEB33539.1"/>
    <property type="molecule type" value="Genomic_DNA"/>
</dbReference>
<protein>
    <recommendedName>
        <fullName evidence="3">Substrate of the Dot/Icm secretion system</fullName>
    </recommendedName>
</protein>
<accession>A0ABY6T254</accession>
<gene>
    <name evidence="1" type="ORF">NCTC11976_00387</name>
</gene>
<evidence type="ECO:0000313" key="1">
    <source>
        <dbReference type="EMBL" id="VEB33539.1"/>
    </source>
</evidence>
<proteinExistence type="predicted"/>
<sequence length="320" mass="36833">METKLVIEPNASQFSESQTTKSLHSSLLNFDKNQVETARKIIIERVHAFIQQIKNTGQPFEIKKEGALKLSFEVSEIEECLSQMEQELWVVEREPLYYLEWNILVPLTDASHGQNFFGQYFNVSKIDLIEGIINYCFGNTICSGSFQPSMMPIDNHVPGRVCIDKIDQIVAMYSEAVCLEHLHPAMMPSEPSAPVQENEEINARELQLPVEVHQNKPEKVNNNEKLLMIINTLKNNIATQQNGRQTIRNSEWKINLLVAIENRLKKEDPQYTDINQYVGDIGDVCAMKRNRLHFWAEPHSVSEFALMIKELNLERNSYTP</sequence>
<organism evidence="1 2">
    <name type="scientific">Legionella cherrii</name>
    <dbReference type="NCBI Taxonomy" id="28084"/>
    <lineage>
        <taxon>Bacteria</taxon>
        <taxon>Pseudomonadati</taxon>
        <taxon>Pseudomonadota</taxon>
        <taxon>Gammaproteobacteria</taxon>
        <taxon>Legionellales</taxon>
        <taxon>Legionellaceae</taxon>
        <taxon>Legionella</taxon>
    </lineage>
</organism>
<evidence type="ECO:0000313" key="2">
    <source>
        <dbReference type="Proteomes" id="UP000277577"/>
    </source>
</evidence>
<keyword evidence="2" id="KW-1185">Reference proteome</keyword>
<reference evidence="1 2" key="1">
    <citation type="submission" date="2018-12" db="EMBL/GenBank/DDBJ databases">
        <authorList>
            <consortium name="Pathogen Informatics"/>
        </authorList>
    </citation>
    <scope>NUCLEOTIDE SEQUENCE [LARGE SCALE GENOMIC DNA]</scope>
    <source>
        <strain evidence="1 2">NCTC11976</strain>
    </source>
</reference>
<dbReference type="Proteomes" id="UP000277577">
    <property type="component" value="Chromosome"/>
</dbReference>
<evidence type="ECO:0008006" key="3">
    <source>
        <dbReference type="Google" id="ProtNLM"/>
    </source>
</evidence>